<dbReference type="Gene3D" id="2.160.20.10">
    <property type="entry name" value="Single-stranded right-handed beta-helix, Pectin lyase-like"/>
    <property type="match status" value="2"/>
</dbReference>
<protein>
    <submittedName>
        <fullName evidence="6">AAA family ATPase</fullName>
    </submittedName>
</protein>
<dbReference type="RefSeq" id="WP_062246291.1">
    <property type="nucleotide sequence ID" value="NZ_JBPJFL010000003.1"/>
</dbReference>
<evidence type="ECO:0000313" key="6">
    <source>
        <dbReference type="EMBL" id="KUN59316.1"/>
    </source>
</evidence>
<gene>
    <name evidence="6" type="ORF">AQJ54_40415</name>
</gene>
<dbReference type="Proteomes" id="UP000054375">
    <property type="component" value="Unassembled WGS sequence"/>
</dbReference>
<dbReference type="InterPro" id="IPR000641">
    <property type="entry name" value="CbxX/CfxQ"/>
</dbReference>
<comment type="similarity">
    <text evidence="1">Belongs to the CbxX/CfxQ family.</text>
</comment>
<dbReference type="InterPro" id="IPR006626">
    <property type="entry name" value="PbH1"/>
</dbReference>
<dbReference type="InterPro" id="IPR011050">
    <property type="entry name" value="Pectin_lyase_fold/virulence"/>
</dbReference>
<dbReference type="InterPro" id="IPR012334">
    <property type="entry name" value="Pectin_lyas_fold"/>
</dbReference>
<sequence length="1140" mass="116677">MIRQVLRVSPTEGVAYRTVSQALAAAPDGAVISVAPGTYTESLTLSRAVTLSGDGAPGSVRLESPMGSTVVVEADAVRLSGLTLHGSDANAAVLDVRRGQAAVENCTVSGDKAWAAVIAWQSGHLAARDCTVTNPGGAGVVVTSAADNTLEGTTARDFGSSAVVVAENGRLTVRGCTVERSGGNGICVNGQGTVTVERTTVADSRKPAVVVEQDARAELVRTTVTSSASLDAYLTSKGLTTLIDCQLTGSGGQSLHIGGGAAPQLRSCTLESAATSGLQVTGGSTPRLEDCTITGTPLAVIVEEGSRAEFQRLRIRRAQRAAVQMSGEATADFRELTVEDGSAGLRVSGSAQLTLNSSEIEAEHGAGLEANEGATALLTDVRLRAAGDWGLAVSGGARAAVADSSVTGAGVLVGTDGEALLRDSEVSGTAGDGARVLGGGTLIATGCRVHEAQGHGVNIQISGRADLTDCVITGNVGDGVRSNSEEPVLVQHCDVSGNGGAQVNRLRSQDGVPATAGAAEAAREPSPGPDSAAVDGRGTAAGTTGPLAEFDALVGLESVKREVTGLINLNKMAQRRHELGLPMPPMSRHLVFAGPPGTGKTTVARLYGAVLAELGILAQGHIVEVSRSGLVAQIIGGTAIKTTEVFTKAIGGVLFIDEAYTLTNQSKGSGPDFGQEAVETLMKLMEDHRDEIVVIVAGYSEQMDQFLESNPGMASRFARTVEFPNYEVSELVTIVQGLCGKHYYEMDDSALDALTRYLEAIPKGPTFGNGRVARSLFETMISNQASRLAADPSSDDSTALNRLSAADVPAADVPAGEDVSPAGVADVPEPGAGTAARPGPGQPAPAPTGPPQRSAAPPAEPPPAMRRLAGLCGLGEVRAALLKRVNDLVSARRDGVPPALAANIVLAGDTGSGRTAVSALYAKCLAETGVLRNGAVHRIVLSKVFARGPGEARAHTAALLADADGGVLELDLDTAFTARPAAERTAVWDAVVAAAERTPVTALALRGPQGRLGELMRERPDLARCFGLFLRFPAYTAEELAELICRRLAARGHEVDGPARSALVARLADRPLADGARGAHRLADRMAERVTPERATGAATPAAPSVPGPESAAHRQTTPPVPAGNRKPAAYLAGGLAAHD</sequence>
<proteinExistence type="inferred from homology"/>
<feature type="domain" description="AAA+ ATPase" evidence="5">
    <location>
        <begin position="586"/>
        <end position="727"/>
    </location>
</feature>
<dbReference type="PANTHER" id="PTHR43392:SF2">
    <property type="entry name" value="AAA-TYPE ATPASE FAMILY PROTEIN _ ANKYRIN REPEAT FAMILY PROTEIN"/>
    <property type="match status" value="1"/>
</dbReference>
<keyword evidence="3" id="KW-0067">ATP-binding</keyword>
<evidence type="ECO:0000256" key="3">
    <source>
        <dbReference type="ARBA" id="ARBA00022840"/>
    </source>
</evidence>
<dbReference type="InterPro" id="IPR003593">
    <property type="entry name" value="AAA+_ATPase"/>
</dbReference>
<dbReference type="Pfam" id="PF17866">
    <property type="entry name" value="AAA_lid_6"/>
    <property type="match status" value="1"/>
</dbReference>
<dbReference type="GO" id="GO:0016887">
    <property type="term" value="F:ATP hydrolysis activity"/>
    <property type="evidence" value="ECO:0007669"/>
    <property type="project" value="InterPro"/>
</dbReference>
<evidence type="ECO:0000313" key="7">
    <source>
        <dbReference type="Proteomes" id="UP000054375"/>
    </source>
</evidence>
<dbReference type="SUPFAM" id="SSF52540">
    <property type="entry name" value="P-loop containing nucleoside triphosphate hydrolases"/>
    <property type="match status" value="2"/>
</dbReference>
<dbReference type="Gene3D" id="1.10.8.60">
    <property type="match status" value="1"/>
</dbReference>
<organism evidence="6 7">
    <name type="scientific">Streptomyces griseorubiginosus</name>
    <dbReference type="NCBI Taxonomy" id="67304"/>
    <lineage>
        <taxon>Bacteria</taxon>
        <taxon>Bacillati</taxon>
        <taxon>Actinomycetota</taxon>
        <taxon>Actinomycetes</taxon>
        <taxon>Kitasatosporales</taxon>
        <taxon>Streptomycetaceae</taxon>
        <taxon>Streptomyces</taxon>
    </lineage>
</organism>
<dbReference type="Pfam" id="PF00004">
    <property type="entry name" value="AAA"/>
    <property type="match status" value="1"/>
</dbReference>
<dbReference type="Pfam" id="PF13229">
    <property type="entry name" value="Beta_helix"/>
    <property type="match status" value="3"/>
</dbReference>
<dbReference type="CDD" id="cd00009">
    <property type="entry name" value="AAA"/>
    <property type="match status" value="1"/>
</dbReference>
<dbReference type="PRINTS" id="PR00819">
    <property type="entry name" value="CBXCFQXSUPER"/>
</dbReference>
<evidence type="ECO:0000259" key="5">
    <source>
        <dbReference type="SMART" id="SM00382"/>
    </source>
</evidence>
<feature type="region of interest" description="Disordered" evidence="4">
    <location>
        <begin position="809"/>
        <end position="866"/>
    </location>
</feature>
<dbReference type="InterPro" id="IPR041627">
    <property type="entry name" value="AAA_lid_6"/>
</dbReference>
<dbReference type="EMBL" id="LMWV01000037">
    <property type="protein sequence ID" value="KUN59316.1"/>
    <property type="molecule type" value="Genomic_DNA"/>
</dbReference>
<feature type="compositionally biased region" description="Low complexity" evidence="4">
    <location>
        <begin position="830"/>
        <end position="839"/>
    </location>
</feature>
<dbReference type="InterPro" id="IPR003959">
    <property type="entry name" value="ATPase_AAA_core"/>
</dbReference>
<evidence type="ECO:0000256" key="4">
    <source>
        <dbReference type="SAM" id="MobiDB-lite"/>
    </source>
</evidence>
<evidence type="ECO:0000256" key="2">
    <source>
        <dbReference type="ARBA" id="ARBA00022741"/>
    </source>
</evidence>
<evidence type="ECO:0000256" key="1">
    <source>
        <dbReference type="ARBA" id="ARBA00010378"/>
    </source>
</evidence>
<dbReference type="GO" id="GO:0005524">
    <property type="term" value="F:ATP binding"/>
    <property type="evidence" value="ECO:0007669"/>
    <property type="project" value="UniProtKB-KW"/>
</dbReference>
<comment type="caution">
    <text evidence="6">The sequence shown here is derived from an EMBL/GenBank/DDBJ whole genome shotgun (WGS) entry which is preliminary data.</text>
</comment>
<dbReference type="SMART" id="SM00382">
    <property type="entry name" value="AAA"/>
    <property type="match status" value="1"/>
</dbReference>
<feature type="region of interest" description="Disordered" evidence="4">
    <location>
        <begin position="511"/>
        <end position="540"/>
    </location>
</feature>
<accession>A0A101RPG4</accession>
<feature type="compositionally biased region" description="Pro residues" evidence="4">
    <location>
        <begin position="840"/>
        <end position="850"/>
    </location>
</feature>
<dbReference type="Gene3D" id="3.40.50.300">
    <property type="entry name" value="P-loop containing nucleotide triphosphate hydrolases"/>
    <property type="match status" value="2"/>
</dbReference>
<keyword evidence="7" id="KW-1185">Reference proteome</keyword>
<name>A0A101RPG4_9ACTN</name>
<reference evidence="6 7" key="1">
    <citation type="submission" date="2015-10" db="EMBL/GenBank/DDBJ databases">
        <title>Draft genome sequence of Streptomyces griseorubiginosus DSM 40469, type strain for the species Streptomyces griseorubiginosus.</title>
        <authorList>
            <person name="Ruckert C."/>
            <person name="Winkler A."/>
            <person name="Kalinowski J."/>
            <person name="Kampfer P."/>
            <person name="Glaeser S."/>
        </authorList>
    </citation>
    <scope>NUCLEOTIDE SEQUENCE [LARGE SCALE GENOMIC DNA]</scope>
    <source>
        <strain evidence="6 7">DSM 40469</strain>
    </source>
</reference>
<feature type="region of interest" description="Disordered" evidence="4">
    <location>
        <begin position="1088"/>
        <end position="1128"/>
    </location>
</feature>
<dbReference type="FunFam" id="3.40.50.300:FF:000216">
    <property type="entry name" value="Type VII secretion ATPase EccA"/>
    <property type="match status" value="1"/>
</dbReference>
<dbReference type="PANTHER" id="PTHR43392">
    <property type="entry name" value="AAA-TYPE ATPASE FAMILY PROTEIN / ANKYRIN REPEAT FAMILY PROTEIN"/>
    <property type="match status" value="1"/>
</dbReference>
<dbReference type="InterPro" id="IPR027417">
    <property type="entry name" value="P-loop_NTPase"/>
</dbReference>
<keyword evidence="2" id="KW-0547">Nucleotide-binding</keyword>
<dbReference type="InterPro" id="IPR039448">
    <property type="entry name" value="Beta_helix"/>
</dbReference>
<dbReference type="SMART" id="SM00710">
    <property type="entry name" value="PbH1"/>
    <property type="match status" value="12"/>
</dbReference>
<dbReference type="AlphaFoldDB" id="A0A101RPG4"/>
<dbReference type="InterPro" id="IPR050773">
    <property type="entry name" value="CbxX/CfxQ_RuBisCO_ESX"/>
</dbReference>
<dbReference type="SUPFAM" id="SSF51126">
    <property type="entry name" value="Pectin lyase-like"/>
    <property type="match status" value="3"/>
</dbReference>